<accession>A0A7D9DC06</accession>
<dbReference type="Gene3D" id="3.40.50.410">
    <property type="entry name" value="von Willebrand factor, type A domain"/>
    <property type="match status" value="2"/>
</dbReference>
<keyword evidence="1" id="KW-0175">Coiled coil</keyword>
<evidence type="ECO:0000313" key="4">
    <source>
        <dbReference type="Proteomes" id="UP001152795"/>
    </source>
</evidence>
<dbReference type="SUPFAM" id="SSF53300">
    <property type="entry name" value="vWA-like"/>
    <property type="match status" value="1"/>
</dbReference>
<name>A0A7D9DC06_PARCT</name>
<reference evidence="3" key="1">
    <citation type="submission" date="2020-04" db="EMBL/GenBank/DDBJ databases">
        <authorList>
            <person name="Alioto T."/>
            <person name="Alioto T."/>
            <person name="Gomez Garrido J."/>
        </authorList>
    </citation>
    <scope>NUCLEOTIDE SEQUENCE</scope>
    <source>
        <strain evidence="3">A484AB</strain>
    </source>
</reference>
<evidence type="ECO:0000313" key="3">
    <source>
        <dbReference type="EMBL" id="CAB3982075.1"/>
    </source>
</evidence>
<feature type="coiled-coil region" evidence="1">
    <location>
        <begin position="604"/>
        <end position="631"/>
    </location>
</feature>
<evidence type="ECO:0000256" key="1">
    <source>
        <dbReference type="SAM" id="Coils"/>
    </source>
</evidence>
<gene>
    <name evidence="3" type="ORF">PACLA_8A000060</name>
</gene>
<dbReference type="PANTHER" id="PTHR10579:SF43">
    <property type="entry name" value="ZINC FINGER (C3HC4-TYPE RING FINGER) FAMILY PROTEIN"/>
    <property type="match status" value="1"/>
</dbReference>
<comment type="caution">
    <text evidence="3">The sequence shown here is derived from an EMBL/GenBank/DDBJ whole genome shotgun (WGS) entry which is preliminary data.</text>
</comment>
<dbReference type="InterPro" id="IPR036465">
    <property type="entry name" value="vWFA_dom_sf"/>
</dbReference>
<keyword evidence="4" id="KW-1185">Reference proteome</keyword>
<organism evidence="3 4">
    <name type="scientific">Paramuricea clavata</name>
    <name type="common">Red gorgonian</name>
    <name type="synonym">Violescent sea-whip</name>
    <dbReference type="NCBI Taxonomy" id="317549"/>
    <lineage>
        <taxon>Eukaryota</taxon>
        <taxon>Metazoa</taxon>
        <taxon>Cnidaria</taxon>
        <taxon>Anthozoa</taxon>
        <taxon>Octocorallia</taxon>
        <taxon>Malacalcyonacea</taxon>
        <taxon>Plexauridae</taxon>
        <taxon>Paramuricea</taxon>
    </lineage>
</organism>
<dbReference type="PROSITE" id="PS50234">
    <property type="entry name" value="VWFA"/>
    <property type="match status" value="1"/>
</dbReference>
<dbReference type="InterPro" id="IPR002035">
    <property type="entry name" value="VWF_A"/>
</dbReference>
<dbReference type="Pfam" id="PF25524">
    <property type="entry name" value="RSLD_CPSF6"/>
    <property type="match status" value="1"/>
</dbReference>
<evidence type="ECO:0000256" key="2">
    <source>
        <dbReference type="SAM" id="MobiDB-lite"/>
    </source>
</evidence>
<dbReference type="PANTHER" id="PTHR10579">
    <property type="entry name" value="CALCIUM-ACTIVATED CHLORIDE CHANNEL REGULATOR"/>
    <property type="match status" value="1"/>
</dbReference>
<dbReference type="SMART" id="SM00327">
    <property type="entry name" value="VWA"/>
    <property type="match status" value="1"/>
</dbReference>
<dbReference type="Pfam" id="PF13768">
    <property type="entry name" value="VWA_3"/>
    <property type="match status" value="1"/>
</dbReference>
<dbReference type="Pfam" id="PF00092">
    <property type="entry name" value="VWA"/>
    <property type="match status" value="1"/>
</dbReference>
<protein>
    <submittedName>
        <fullName evidence="3">Uncharacterized protein</fullName>
    </submittedName>
</protein>
<feature type="compositionally biased region" description="Low complexity" evidence="2">
    <location>
        <begin position="394"/>
        <end position="405"/>
    </location>
</feature>
<proteinExistence type="predicted"/>
<feature type="region of interest" description="Disordered" evidence="2">
    <location>
        <begin position="394"/>
        <end position="419"/>
    </location>
</feature>
<dbReference type="OrthoDB" id="5959160at2759"/>
<feature type="region of interest" description="Disordered" evidence="2">
    <location>
        <begin position="295"/>
        <end position="372"/>
    </location>
</feature>
<sequence length="694" mass="77861">MSNIYSSDLKRNYDAHITVSCTTEYPAYKLDKASKCWGLVTLKASDYEPEESKRPTLDIVAVIDRSGSMKGEKLFLVKKSLKFLVQNLLEKDRLSVVTYDTGVTVDFHLLAMNKDNKKFAESKIELIQPGSSTNLCGGLLQGLCTILDRGETKTDVASVLLFTDGLANHGITRKEEIIKAMKNPKKYLKESYFEMTHFDMMMQYQNNSTPAVSYGNISSGAPPNRYQPGASQGSFLSRSLRRVVNYFTQSTTEQAPAQNVCEDEEDEQGNAIILQQNIAPEAAQNIQVQQALQEPTHNVQQLAETAVQPDPEHALQPDPKQAIQPDPEQALQPDPEQALQLDPEQALQPDPEQALQPDPEQALQPHPEQALQQSPEILEQPAQDTQQVVQAEEALQQATQVTEAAPPETNEAVNEEKKDKKNIEASVYTFGFGSDHDPDLLKAISDAANGMYYFIENEEQISESFGHCFGGLVSTLGQNIELTLELCDGVSIDTIHTDRNNTSDDTKKKWKVQFNDMQSEEERDVLLTIKLPRTDSSTTTILKSSIKYFCVIHSSYKYSEAEMSVNRSADAKYSPEVANLAIDRQRNRIVTSKATKEALELADNGDLELARKRLKEEINRVKESLTKDDELCKLLVIDMEKCLEGLRDYRLYSTSGKKYQMNLLQMHSTQRSSRPDGSSCYENVSKMSHVDKFK</sequence>
<dbReference type="InterPro" id="IPR057951">
    <property type="entry name" value="CPSF6/7_RSLD_N"/>
</dbReference>
<dbReference type="EMBL" id="CACRXK020000461">
    <property type="protein sequence ID" value="CAB3982075.1"/>
    <property type="molecule type" value="Genomic_DNA"/>
</dbReference>
<dbReference type="InterPro" id="IPR051266">
    <property type="entry name" value="CLCR"/>
</dbReference>
<dbReference type="Proteomes" id="UP001152795">
    <property type="component" value="Unassembled WGS sequence"/>
</dbReference>
<dbReference type="AlphaFoldDB" id="A0A7D9DC06"/>